<evidence type="ECO:0000256" key="9">
    <source>
        <dbReference type="ARBA" id="ARBA00023054"/>
    </source>
</evidence>
<organism evidence="15 16">
    <name type="scientific">Clavispora lusitaniae</name>
    <name type="common">Candida lusitaniae</name>
    <dbReference type="NCBI Taxonomy" id="36911"/>
    <lineage>
        <taxon>Eukaryota</taxon>
        <taxon>Fungi</taxon>
        <taxon>Dikarya</taxon>
        <taxon>Ascomycota</taxon>
        <taxon>Saccharomycotina</taxon>
        <taxon>Pichiomycetes</taxon>
        <taxon>Metschnikowiaceae</taxon>
        <taxon>Clavispora</taxon>
    </lineage>
</organism>
<dbReference type="GO" id="GO:0070973">
    <property type="term" value="P:protein localization to endoplasmic reticulum exit site"/>
    <property type="evidence" value="ECO:0007669"/>
    <property type="project" value="UniProtKB-UniRule"/>
</dbReference>
<evidence type="ECO:0000256" key="8">
    <source>
        <dbReference type="ARBA" id="ARBA00022989"/>
    </source>
</evidence>
<evidence type="ECO:0000256" key="7">
    <source>
        <dbReference type="ARBA" id="ARBA00022927"/>
    </source>
</evidence>
<feature type="domain" description="Bap31/Bap29 cytoplasmic coiled-coil" evidence="14">
    <location>
        <begin position="160"/>
        <end position="198"/>
    </location>
</feature>
<keyword evidence="6 11" id="KW-0931">ER-Golgi transport</keyword>
<dbReference type="InterPro" id="IPR008417">
    <property type="entry name" value="BAP29/BAP31"/>
</dbReference>
<feature type="compositionally biased region" description="Basic and acidic residues" evidence="12">
    <location>
        <begin position="155"/>
        <end position="165"/>
    </location>
</feature>
<reference evidence="15 16" key="1">
    <citation type="submission" date="2017-04" db="EMBL/GenBank/DDBJ databases">
        <title>Draft genome of the yeast Clavispora lusitaniae type strain CBS 6936.</title>
        <authorList>
            <person name="Durrens P."/>
            <person name="Klopp C."/>
            <person name="Biteau N."/>
            <person name="Fitton-Ouhabi V."/>
            <person name="Dementhon K."/>
            <person name="Accoceberry I."/>
            <person name="Sherman D.J."/>
            <person name="Noel T."/>
        </authorList>
    </citation>
    <scope>NUCLEOTIDE SEQUENCE [LARGE SCALE GENOMIC DNA]</scope>
    <source>
        <strain evidence="15 16">CBS 6936</strain>
    </source>
</reference>
<feature type="transmembrane region" description="Helical" evidence="11">
    <location>
        <begin position="107"/>
        <end position="127"/>
    </location>
</feature>
<protein>
    <recommendedName>
        <fullName evidence="11">Endoplasmic reticulum transmembrane protein</fullName>
    </recommendedName>
</protein>
<keyword evidence="8 11" id="KW-1133">Transmembrane helix</keyword>
<evidence type="ECO:0000256" key="12">
    <source>
        <dbReference type="SAM" id="MobiDB-lite"/>
    </source>
</evidence>
<evidence type="ECO:0000256" key="6">
    <source>
        <dbReference type="ARBA" id="ARBA00022892"/>
    </source>
</evidence>
<proteinExistence type="inferred from homology"/>
<comment type="function">
    <text evidence="11">May play a role in anterograde transport of membrane proteins from the endoplasmic reticulum to the Golgi.</text>
</comment>
<dbReference type="PANTHER" id="PTHR12701:SF19">
    <property type="entry name" value="ENDOPLASMIC RETICULUM TRANSMEMBRANE PROTEIN 1-RELATED"/>
    <property type="match status" value="1"/>
</dbReference>
<evidence type="ECO:0000313" key="15">
    <source>
        <dbReference type="EMBL" id="OVF09035.1"/>
    </source>
</evidence>
<evidence type="ECO:0000256" key="2">
    <source>
        <dbReference type="ARBA" id="ARBA00007956"/>
    </source>
</evidence>
<feature type="domain" description="BAP29/BAP31 transmembrane" evidence="13">
    <location>
        <begin position="1"/>
        <end position="139"/>
    </location>
</feature>
<dbReference type="PANTHER" id="PTHR12701">
    <property type="entry name" value="BCR-ASSOCIATED PROTEIN, BAP"/>
    <property type="match status" value="1"/>
</dbReference>
<sequence>MSIQMSLVFGALVAQMSFLILLLLPLPYVVRTSILDTYSVIRKNTNVKVGFNFALLLLGLQFFDCVKKLQRYSNVQSPYFAQMQQQMTGGQLSYDQLASKFYAQRNLYITGAVLYLSLAINTVYSILVKLVKKETDYRNLVKEGASKSGGGASQNEKESVDHYQKLLAQREKDIETLKKQLQGMQNAYDSLNETTERSKDD</sequence>
<keyword evidence="7 11" id="KW-0653">Protein transport</keyword>
<evidence type="ECO:0000256" key="5">
    <source>
        <dbReference type="ARBA" id="ARBA00022824"/>
    </source>
</evidence>
<dbReference type="AlphaFoldDB" id="A0AA91T2G9"/>
<dbReference type="InterPro" id="IPR040463">
    <property type="entry name" value="BAP29/BAP31_N"/>
</dbReference>
<accession>A0AA91T2G9</accession>
<dbReference type="Pfam" id="PF05529">
    <property type="entry name" value="Bap31"/>
    <property type="match status" value="1"/>
</dbReference>
<evidence type="ECO:0000313" key="16">
    <source>
        <dbReference type="Proteomes" id="UP000195602"/>
    </source>
</evidence>
<evidence type="ECO:0000256" key="10">
    <source>
        <dbReference type="ARBA" id="ARBA00023136"/>
    </source>
</evidence>
<keyword evidence="4 11" id="KW-0812">Transmembrane</keyword>
<evidence type="ECO:0000256" key="3">
    <source>
        <dbReference type="ARBA" id="ARBA00022448"/>
    </source>
</evidence>
<dbReference type="GO" id="GO:0006888">
    <property type="term" value="P:endoplasmic reticulum to Golgi vesicle-mediated transport"/>
    <property type="evidence" value="ECO:0007669"/>
    <property type="project" value="UniProtKB-UniRule"/>
</dbReference>
<name>A0AA91T2G9_CLALS</name>
<dbReference type="KEGG" id="clus:A9F13_06g01716"/>
<feature type="transmembrane region" description="Helical" evidence="11">
    <location>
        <begin position="7"/>
        <end position="29"/>
    </location>
</feature>
<evidence type="ECO:0000259" key="14">
    <source>
        <dbReference type="Pfam" id="PF18035"/>
    </source>
</evidence>
<gene>
    <name evidence="15" type="ORF">A9F13_06g01716</name>
</gene>
<comment type="subcellular location">
    <subcellularLocation>
        <location evidence="1 11">Endoplasmic reticulum membrane</location>
        <topology evidence="1 11">Multi-pass membrane protein</topology>
    </subcellularLocation>
</comment>
<comment type="caution">
    <text evidence="15">The sequence shown here is derived from an EMBL/GenBank/DDBJ whole genome shotgun (WGS) entry which is preliminary data.</text>
</comment>
<evidence type="ECO:0000256" key="4">
    <source>
        <dbReference type="ARBA" id="ARBA00022692"/>
    </source>
</evidence>
<keyword evidence="5 11" id="KW-0256">Endoplasmic reticulum</keyword>
<dbReference type="GO" id="GO:0006886">
    <property type="term" value="P:intracellular protein transport"/>
    <property type="evidence" value="ECO:0007669"/>
    <property type="project" value="UniProtKB-UniRule"/>
</dbReference>
<dbReference type="OMA" id="QRNMYIS"/>
<comment type="caution">
    <text evidence="11">Lacks conserved residue(s) required for the propagation of feature annotation.</text>
</comment>
<keyword evidence="10 11" id="KW-0472">Membrane</keyword>
<feature type="region of interest" description="Disordered" evidence="12">
    <location>
        <begin position="143"/>
        <end position="165"/>
    </location>
</feature>
<dbReference type="InterPro" id="IPR041672">
    <property type="entry name" value="Bap31/Bap29_C"/>
</dbReference>
<evidence type="ECO:0000256" key="11">
    <source>
        <dbReference type="RuleBase" id="RU367026"/>
    </source>
</evidence>
<keyword evidence="3 11" id="KW-0813">Transport</keyword>
<keyword evidence="9" id="KW-0175">Coiled coil</keyword>
<evidence type="ECO:0000256" key="1">
    <source>
        <dbReference type="ARBA" id="ARBA00004477"/>
    </source>
</evidence>
<dbReference type="Proteomes" id="UP000195602">
    <property type="component" value="Unassembled WGS sequence"/>
</dbReference>
<evidence type="ECO:0000259" key="13">
    <source>
        <dbReference type="Pfam" id="PF05529"/>
    </source>
</evidence>
<dbReference type="GO" id="GO:0005789">
    <property type="term" value="C:endoplasmic reticulum membrane"/>
    <property type="evidence" value="ECO:0007669"/>
    <property type="project" value="UniProtKB-SubCell"/>
</dbReference>
<comment type="similarity">
    <text evidence="2 11">Belongs to the BCAP29/BCAP31 family.</text>
</comment>
<dbReference type="Pfam" id="PF18035">
    <property type="entry name" value="Bap31_Bap29_C"/>
    <property type="match status" value="1"/>
</dbReference>
<dbReference type="EMBL" id="LYUB02000006">
    <property type="protein sequence ID" value="OVF09035.1"/>
    <property type="molecule type" value="Genomic_DNA"/>
</dbReference>